<keyword evidence="3" id="KW-1185">Reference proteome</keyword>
<dbReference type="Pfam" id="PF03811">
    <property type="entry name" value="Zn_ribbon_InsA"/>
    <property type="match status" value="1"/>
</dbReference>
<dbReference type="KEGG" id="blep:AL038_16115"/>
<dbReference type="Proteomes" id="UP000234271">
    <property type="component" value="Chromosome"/>
</dbReference>
<sequence>MLTCPSCKATHIVKYGKTRTGTQNYKCRECGRRFVEQPTKKYISQETWAQVDKLLKEKLSLRGIARVTGISGTWLQHYVNGLYAQQRL</sequence>
<evidence type="ECO:0000313" key="2">
    <source>
        <dbReference type="EMBL" id="AUI68674.1"/>
    </source>
</evidence>
<gene>
    <name evidence="2" type="ORF">BLE401_08135</name>
</gene>
<name>A0A2N9YDX5_9GAMM</name>
<dbReference type="OrthoDB" id="9783238at2"/>
<evidence type="ECO:0000259" key="1">
    <source>
        <dbReference type="Pfam" id="PF03811"/>
    </source>
</evidence>
<protein>
    <recommendedName>
        <fullName evidence="1">InsA N-terminal zinc ribbon domain-containing protein</fullName>
    </recommendedName>
</protein>
<dbReference type="RefSeq" id="WP_062154560.1">
    <property type="nucleotide sequence ID" value="NZ_CP012373.2"/>
</dbReference>
<feature type="domain" description="InsA N-terminal zinc ribbon" evidence="1">
    <location>
        <begin position="3"/>
        <end position="30"/>
    </location>
</feature>
<dbReference type="AlphaFoldDB" id="A0A2N9YDX5"/>
<accession>A0A2N9YDX5</accession>
<evidence type="ECO:0000313" key="3">
    <source>
        <dbReference type="Proteomes" id="UP000234271"/>
    </source>
</evidence>
<proteinExistence type="predicted"/>
<dbReference type="InterPro" id="IPR003220">
    <property type="entry name" value="InsA_N_dom_Znf"/>
</dbReference>
<dbReference type="EMBL" id="CP018889">
    <property type="protein sequence ID" value="AUI68674.1"/>
    <property type="molecule type" value="Genomic_DNA"/>
</dbReference>
<dbReference type="GO" id="GO:0006313">
    <property type="term" value="P:DNA transposition"/>
    <property type="evidence" value="ECO:0007669"/>
    <property type="project" value="InterPro"/>
</dbReference>
<dbReference type="PANTHER" id="PTHR33293:SF1">
    <property type="entry name" value="INSERTION ELEMENT IS1 1 PROTEIN INSB-RELATED"/>
    <property type="match status" value="1"/>
</dbReference>
<reference evidence="3" key="1">
    <citation type="submission" date="2016-12" db="EMBL/GenBank/DDBJ databases">
        <title>Complete Genome Sequence of Beggiatoa leptomitiformis D-401.</title>
        <authorList>
            <person name="Fomenkov A."/>
            <person name="Vincze T."/>
            <person name="Grabovich M."/>
            <person name="Anton B.P."/>
            <person name="Dubinina G."/>
            <person name="Orlova M."/>
            <person name="Belousova E."/>
            <person name="Roberts R.J."/>
        </authorList>
    </citation>
    <scope>NUCLEOTIDE SEQUENCE [LARGE SCALE GENOMIC DNA]</scope>
    <source>
        <strain evidence="3">D-401</strain>
    </source>
</reference>
<organism evidence="2 3">
    <name type="scientific">Beggiatoa leptomitoformis</name>
    <dbReference type="NCBI Taxonomy" id="288004"/>
    <lineage>
        <taxon>Bacteria</taxon>
        <taxon>Pseudomonadati</taxon>
        <taxon>Pseudomonadota</taxon>
        <taxon>Gammaproteobacteria</taxon>
        <taxon>Thiotrichales</taxon>
        <taxon>Thiotrichaceae</taxon>
        <taxon>Beggiatoa</taxon>
    </lineage>
</organism>
<dbReference type="InterPro" id="IPR051354">
    <property type="entry name" value="Transposase_27_IS1"/>
</dbReference>
<dbReference type="PANTHER" id="PTHR33293">
    <property type="entry name" value="INSERTION ELEMENT IS1 1 PROTEIN INSB-RELATED"/>
    <property type="match status" value="1"/>
</dbReference>